<evidence type="ECO:0000313" key="1">
    <source>
        <dbReference type="EMBL" id="EST47784.1"/>
    </source>
</evidence>
<gene>
    <name evidence="1" type="ORF">SS50377_12184</name>
    <name evidence="2" type="ORF">SS50377_26348</name>
</gene>
<name>V6M3C8_9EUKA</name>
<protein>
    <submittedName>
        <fullName evidence="1">Uncharacterized protein</fullName>
    </submittedName>
</protein>
<reference evidence="1 2" key="1">
    <citation type="journal article" date="2014" name="PLoS Genet.">
        <title>The Genome of Spironucleus salmonicida Highlights a Fish Pathogen Adapted to Fluctuating Environments.</title>
        <authorList>
            <person name="Xu F."/>
            <person name="Jerlstrom-Hultqvist J."/>
            <person name="Einarsson E."/>
            <person name="Astvaldsson A."/>
            <person name="Svard S.G."/>
            <person name="Andersson J.O."/>
        </authorList>
    </citation>
    <scope>NUCLEOTIDE SEQUENCE</scope>
    <source>
        <strain evidence="2">ATCC 50377</strain>
    </source>
</reference>
<dbReference type="VEuPathDB" id="GiardiaDB:SS50377_26348"/>
<keyword evidence="3" id="KW-1185">Reference proteome</keyword>
<dbReference type="EMBL" id="AUWU02000006">
    <property type="protein sequence ID" value="KAH0572139.1"/>
    <property type="molecule type" value="Genomic_DNA"/>
</dbReference>
<reference evidence="2" key="2">
    <citation type="submission" date="2020-12" db="EMBL/GenBank/DDBJ databases">
        <title>New Spironucleus salmonicida genome in near-complete chromosomes.</title>
        <authorList>
            <person name="Xu F."/>
            <person name="Kurt Z."/>
            <person name="Jimenez-Gonzalez A."/>
            <person name="Astvaldsson A."/>
            <person name="Andersson J.O."/>
            <person name="Svard S.G."/>
        </authorList>
    </citation>
    <scope>NUCLEOTIDE SEQUENCE</scope>
    <source>
        <strain evidence="2">ATCC 50377</strain>
    </source>
</reference>
<dbReference type="EMBL" id="KI546035">
    <property type="protein sequence ID" value="EST47784.1"/>
    <property type="molecule type" value="Genomic_DNA"/>
</dbReference>
<accession>V6M3C8</accession>
<dbReference type="Proteomes" id="UP000018208">
    <property type="component" value="Unassembled WGS sequence"/>
</dbReference>
<organism evidence="1">
    <name type="scientific">Spironucleus salmonicida</name>
    <dbReference type="NCBI Taxonomy" id="348837"/>
    <lineage>
        <taxon>Eukaryota</taxon>
        <taxon>Metamonada</taxon>
        <taxon>Diplomonadida</taxon>
        <taxon>Hexamitidae</taxon>
        <taxon>Hexamitinae</taxon>
        <taxon>Spironucleus</taxon>
    </lineage>
</organism>
<proteinExistence type="predicted"/>
<sequence>MDEYQSVLSYRSYWSSGSFAECKNQKSIHLSDLRMLDGKPLKAAKFDKINVMKNPILLKNINRLCKNEIRMIQHTKREQKQVIIQKMTHLNHEHNKFQNVTQFSPIAEKKDIIFIEKDDTLIDNNISDLEKVGSQLEQAKQVEISQQLVSQSRSRIQNSQNQVEKISQKPIQNYTQISPLFFNRQSIKCKIFDFYDLKQFEELVQKKGGEIYYDKFEILFNKDIKVYSNLANFLLNKLKVYIDFDFEMQIHRDSLLLMAFEYFHIFEHEYYHIIDQFCGGEKNINFGGQKISLQQLVVRYQFMNVMSMLLSTNE</sequence>
<evidence type="ECO:0000313" key="3">
    <source>
        <dbReference type="Proteomes" id="UP000018208"/>
    </source>
</evidence>
<dbReference type="AlphaFoldDB" id="V6M3C8"/>
<evidence type="ECO:0000313" key="2">
    <source>
        <dbReference type="EMBL" id="KAH0572139.1"/>
    </source>
</evidence>